<gene>
    <name evidence="2" type="ORF">LCGC14_1604390</name>
</gene>
<proteinExistence type="predicted"/>
<name>A0A0F9KR14_9ZZZZ</name>
<keyword evidence="1" id="KW-0472">Membrane</keyword>
<feature type="transmembrane region" description="Helical" evidence="1">
    <location>
        <begin position="39"/>
        <end position="65"/>
    </location>
</feature>
<accession>A0A0F9KR14</accession>
<keyword evidence="1" id="KW-1133">Transmembrane helix</keyword>
<evidence type="ECO:0000313" key="2">
    <source>
        <dbReference type="EMBL" id="KKM24503.1"/>
    </source>
</evidence>
<organism evidence="2">
    <name type="scientific">marine sediment metagenome</name>
    <dbReference type="NCBI Taxonomy" id="412755"/>
    <lineage>
        <taxon>unclassified sequences</taxon>
        <taxon>metagenomes</taxon>
        <taxon>ecological metagenomes</taxon>
    </lineage>
</organism>
<protein>
    <submittedName>
        <fullName evidence="2">Uncharacterized protein</fullName>
    </submittedName>
</protein>
<keyword evidence="1" id="KW-0812">Transmembrane</keyword>
<dbReference type="AlphaFoldDB" id="A0A0F9KR14"/>
<sequence length="128" mass="14862">MDVFLYWILPGMIGVAYLGWFWFFSVAKTPVKKITVSDMFDGLALTIFGIAMGWVTIVIAIFITYDEFDVGDIVVWKKKKKKKKEPYKVSDADILEDLFIRVKNKPSLKEELMEKLTFEQKPIKGLEE</sequence>
<dbReference type="EMBL" id="LAZR01012911">
    <property type="protein sequence ID" value="KKM24503.1"/>
    <property type="molecule type" value="Genomic_DNA"/>
</dbReference>
<comment type="caution">
    <text evidence="2">The sequence shown here is derived from an EMBL/GenBank/DDBJ whole genome shotgun (WGS) entry which is preliminary data.</text>
</comment>
<reference evidence="2" key="1">
    <citation type="journal article" date="2015" name="Nature">
        <title>Complex archaea that bridge the gap between prokaryotes and eukaryotes.</title>
        <authorList>
            <person name="Spang A."/>
            <person name="Saw J.H."/>
            <person name="Jorgensen S.L."/>
            <person name="Zaremba-Niedzwiedzka K."/>
            <person name="Martijn J."/>
            <person name="Lind A.E."/>
            <person name="van Eijk R."/>
            <person name="Schleper C."/>
            <person name="Guy L."/>
            <person name="Ettema T.J."/>
        </authorList>
    </citation>
    <scope>NUCLEOTIDE SEQUENCE</scope>
</reference>
<evidence type="ECO:0000256" key="1">
    <source>
        <dbReference type="SAM" id="Phobius"/>
    </source>
</evidence>
<feature type="transmembrane region" description="Helical" evidence="1">
    <location>
        <begin position="6"/>
        <end position="27"/>
    </location>
</feature>